<gene>
    <name evidence="3" type="ORF">PILCRDRAFT_825699</name>
</gene>
<dbReference type="Proteomes" id="UP000054166">
    <property type="component" value="Unassembled WGS sequence"/>
</dbReference>
<dbReference type="AlphaFoldDB" id="A0A0C3EXA8"/>
<keyword evidence="1" id="KW-0812">Transmembrane</keyword>
<feature type="transmembrane region" description="Helical" evidence="1">
    <location>
        <begin position="135"/>
        <end position="155"/>
    </location>
</feature>
<name>A0A0C3EXA8_PILCF</name>
<keyword evidence="1" id="KW-0472">Membrane</keyword>
<organism evidence="3 4">
    <name type="scientific">Piloderma croceum (strain F 1598)</name>
    <dbReference type="NCBI Taxonomy" id="765440"/>
    <lineage>
        <taxon>Eukaryota</taxon>
        <taxon>Fungi</taxon>
        <taxon>Dikarya</taxon>
        <taxon>Basidiomycota</taxon>
        <taxon>Agaricomycotina</taxon>
        <taxon>Agaricomycetes</taxon>
        <taxon>Agaricomycetidae</taxon>
        <taxon>Atheliales</taxon>
        <taxon>Atheliaceae</taxon>
        <taxon>Piloderma</taxon>
    </lineage>
</organism>
<dbReference type="InterPro" id="IPR045340">
    <property type="entry name" value="DUF6533"/>
</dbReference>
<protein>
    <recommendedName>
        <fullName evidence="2">DUF6533 domain-containing protein</fullName>
    </recommendedName>
</protein>
<feature type="transmembrane region" description="Helical" evidence="1">
    <location>
        <begin position="31"/>
        <end position="50"/>
    </location>
</feature>
<proteinExistence type="predicted"/>
<sequence length="328" mass="36353">MASNNSTIPPDAILNPYTPLAFLAPDVANQFQVICYVNVAILAAFTWDWLMTIPEEYEIIRKKGFSRPNIAYSLSRFGTFGFCLTTTIIRIASIDDCKVLKYMKGSLLEIGVSATSLLFLFRVKAVYNNSRIITAFFGLLWLAITGLNTLIMLAISPDHIPHTKRCTEGLALPEYTTVPIIVTAVNDTLVFFAISYRMLSSVMIHSTWRARAKSFFTGDGLMHVSRALLQSGQVYYFITIGVAIATSALILSPDFPVGLKPILSSAYIALSSVMACRVYRVILAVMIDLDSPKDSQLTTNSIVSSVVQHTRSSTTYPTTKIYQVIRRN</sequence>
<feature type="transmembrane region" description="Helical" evidence="1">
    <location>
        <begin position="70"/>
        <end position="93"/>
    </location>
</feature>
<reference evidence="3 4" key="1">
    <citation type="submission" date="2014-04" db="EMBL/GenBank/DDBJ databases">
        <authorList>
            <consortium name="DOE Joint Genome Institute"/>
            <person name="Kuo A."/>
            <person name="Tarkka M."/>
            <person name="Buscot F."/>
            <person name="Kohler A."/>
            <person name="Nagy L.G."/>
            <person name="Floudas D."/>
            <person name="Copeland A."/>
            <person name="Barry K.W."/>
            <person name="Cichocki N."/>
            <person name="Veneault-Fourrey C."/>
            <person name="LaButti K."/>
            <person name="Lindquist E.A."/>
            <person name="Lipzen A."/>
            <person name="Lundell T."/>
            <person name="Morin E."/>
            <person name="Murat C."/>
            <person name="Sun H."/>
            <person name="Tunlid A."/>
            <person name="Henrissat B."/>
            <person name="Grigoriev I.V."/>
            <person name="Hibbett D.S."/>
            <person name="Martin F."/>
            <person name="Nordberg H.P."/>
            <person name="Cantor M.N."/>
            <person name="Hua S.X."/>
        </authorList>
    </citation>
    <scope>NUCLEOTIDE SEQUENCE [LARGE SCALE GENOMIC DNA]</scope>
    <source>
        <strain evidence="3 4">F 1598</strain>
    </source>
</reference>
<feature type="transmembrane region" description="Helical" evidence="1">
    <location>
        <begin position="105"/>
        <end position="123"/>
    </location>
</feature>
<dbReference type="OrthoDB" id="3038990at2759"/>
<dbReference type="InParanoid" id="A0A0C3EXA8"/>
<keyword evidence="1" id="KW-1133">Transmembrane helix</keyword>
<dbReference type="EMBL" id="KN833028">
    <property type="protein sequence ID" value="KIM77145.1"/>
    <property type="molecule type" value="Genomic_DNA"/>
</dbReference>
<evidence type="ECO:0000256" key="1">
    <source>
        <dbReference type="SAM" id="Phobius"/>
    </source>
</evidence>
<feature type="transmembrane region" description="Helical" evidence="1">
    <location>
        <begin position="175"/>
        <end position="199"/>
    </location>
</feature>
<dbReference type="HOGENOM" id="CLU_060549_0_0_1"/>
<keyword evidence="4" id="KW-1185">Reference proteome</keyword>
<reference evidence="4" key="2">
    <citation type="submission" date="2015-01" db="EMBL/GenBank/DDBJ databases">
        <title>Evolutionary Origins and Diversification of the Mycorrhizal Mutualists.</title>
        <authorList>
            <consortium name="DOE Joint Genome Institute"/>
            <consortium name="Mycorrhizal Genomics Consortium"/>
            <person name="Kohler A."/>
            <person name="Kuo A."/>
            <person name="Nagy L.G."/>
            <person name="Floudas D."/>
            <person name="Copeland A."/>
            <person name="Barry K.W."/>
            <person name="Cichocki N."/>
            <person name="Veneault-Fourrey C."/>
            <person name="LaButti K."/>
            <person name="Lindquist E.A."/>
            <person name="Lipzen A."/>
            <person name="Lundell T."/>
            <person name="Morin E."/>
            <person name="Murat C."/>
            <person name="Riley R."/>
            <person name="Ohm R."/>
            <person name="Sun H."/>
            <person name="Tunlid A."/>
            <person name="Henrissat B."/>
            <person name="Grigoriev I.V."/>
            <person name="Hibbett D.S."/>
            <person name="Martin F."/>
        </authorList>
    </citation>
    <scope>NUCLEOTIDE SEQUENCE [LARGE SCALE GENOMIC DNA]</scope>
    <source>
        <strain evidence="4">F 1598</strain>
    </source>
</reference>
<dbReference type="STRING" id="765440.A0A0C3EXA8"/>
<feature type="transmembrane region" description="Helical" evidence="1">
    <location>
        <begin position="264"/>
        <end position="287"/>
    </location>
</feature>
<evidence type="ECO:0000259" key="2">
    <source>
        <dbReference type="Pfam" id="PF20151"/>
    </source>
</evidence>
<dbReference type="Pfam" id="PF20151">
    <property type="entry name" value="DUF6533"/>
    <property type="match status" value="1"/>
</dbReference>
<accession>A0A0C3EXA8</accession>
<feature type="domain" description="DUF6533" evidence="2">
    <location>
        <begin position="36"/>
        <end position="80"/>
    </location>
</feature>
<feature type="transmembrane region" description="Helical" evidence="1">
    <location>
        <begin position="234"/>
        <end position="252"/>
    </location>
</feature>
<evidence type="ECO:0000313" key="4">
    <source>
        <dbReference type="Proteomes" id="UP000054166"/>
    </source>
</evidence>
<evidence type="ECO:0000313" key="3">
    <source>
        <dbReference type="EMBL" id="KIM77145.1"/>
    </source>
</evidence>